<name>A0AAD6UVD4_9AGAR</name>
<gene>
    <name evidence="1" type="ORF">GGX14DRAFT_310466</name>
</gene>
<keyword evidence="2" id="KW-1185">Reference proteome</keyword>
<comment type="caution">
    <text evidence="1">The sequence shown here is derived from an EMBL/GenBank/DDBJ whole genome shotgun (WGS) entry which is preliminary data.</text>
</comment>
<sequence length="107" mass="12351">FLDSHPERATHVLQKRKVVHIPVLSGTPIPRRDIEVQADKYAVAMLALFRPWNRSATHPLKPELTLWKDALRDLLSSLPQAKINIVNHMQEEWECKLAADDFSAQYK</sequence>
<protein>
    <submittedName>
        <fullName evidence="1">Uncharacterized protein</fullName>
    </submittedName>
</protein>
<reference evidence="1" key="1">
    <citation type="submission" date="2023-03" db="EMBL/GenBank/DDBJ databases">
        <title>Massive genome expansion in bonnet fungi (Mycena s.s.) driven by repeated elements and novel gene families across ecological guilds.</title>
        <authorList>
            <consortium name="Lawrence Berkeley National Laboratory"/>
            <person name="Harder C.B."/>
            <person name="Miyauchi S."/>
            <person name="Viragh M."/>
            <person name="Kuo A."/>
            <person name="Thoen E."/>
            <person name="Andreopoulos B."/>
            <person name="Lu D."/>
            <person name="Skrede I."/>
            <person name="Drula E."/>
            <person name="Henrissat B."/>
            <person name="Morin E."/>
            <person name="Kohler A."/>
            <person name="Barry K."/>
            <person name="LaButti K."/>
            <person name="Morin E."/>
            <person name="Salamov A."/>
            <person name="Lipzen A."/>
            <person name="Mereny Z."/>
            <person name="Hegedus B."/>
            <person name="Baldrian P."/>
            <person name="Stursova M."/>
            <person name="Weitz H."/>
            <person name="Taylor A."/>
            <person name="Grigoriev I.V."/>
            <person name="Nagy L.G."/>
            <person name="Martin F."/>
            <person name="Kauserud H."/>
        </authorList>
    </citation>
    <scope>NUCLEOTIDE SEQUENCE</scope>
    <source>
        <strain evidence="1">9144</strain>
    </source>
</reference>
<evidence type="ECO:0000313" key="1">
    <source>
        <dbReference type="EMBL" id="KAJ7191197.1"/>
    </source>
</evidence>
<dbReference type="Proteomes" id="UP001219525">
    <property type="component" value="Unassembled WGS sequence"/>
</dbReference>
<dbReference type="EMBL" id="JARJCW010000136">
    <property type="protein sequence ID" value="KAJ7191197.1"/>
    <property type="molecule type" value="Genomic_DNA"/>
</dbReference>
<organism evidence="1 2">
    <name type="scientific">Mycena pura</name>
    <dbReference type="NCBI Taxonomy" id="153505"/>
    <lineage>
        <taxon>Eukaryota</taxon>
        <taxon>Fungi</taxon>
        <taxon>Dikarya</taxon>
        <taxon>Basidiomycota</taxon>
        <taxon>Agaricomycotina</taxon>
        <taxon>Agaricomycetes</taxon>
        <taxon>Agaricomycetidae</taxon>
        <taxon>Agaricales</taxon>
        <taxon>Marasmiineae</taxon>
        <taxon>Mycenaceae</taxon>
        <taxon>Mycena</taxon>
    </lineage>
</organism>
<proteinExistence type="predicted"/>
<feature type="non-terminal residue" evidence="1">
    <location>
        <position position="1"/>
    </location>
</feature>
<feature type="non-terminal residue" evidence="1">
    <location>
        <position position="107"/>
    </location>
</feature>
<evidence type="ECO:0000313" key="2">
    <source>
        <dbReference type="Proteomes" id="UP001219525"/>
    </source>
</evidence>
<dbReference type="AlphaFoldDB" id="A0AAD6UVD4"/>
<accession>A0AAD6UVD4</accession>